<dbReference type="Proteomes" id="UP000294003">
    <property type="component" value="Unassembled WGS sequence"/>
</dbReference>
<feature type="region of interest" description="Disordered" evidence="6">
    <location>
        <begin position="868"/>
        <end position="926"/>
    </location>
</feature>
<dbReference type="InterPro" id="IPR002523">
    <property type="entry name" value="MgTranspt_CorA/ZnTranspt_ZntB"/>
</dbReference>
<evidence type="ECO:0000256" key="4">
    <source>
        <dbReference type="ARBA" id="ARBA00023136"/>
    </source>
</evidence>
<evidence type="ECO:0008006" key="10">
    <source>
        <dbReference type="Google" id="ProtNLM"/>
    </source>
</evidence>
<feature type="compositionally biased region" description="Low complexity" evidence="6">
    <location>
        <begin position="358"/>
        <end position="375"/>
    </location>
</feature>
<evidence type="ECO:0000313" key="8">
    <source>
        <dbReference type="EMBL" id="RYO91624.1"/>
    </source>
</evidence>
<keyword evidence="2 7" id="KW-0812">Transmembrane</keyword>
<keyword evidence="5" id="KW-0175">Coiled coil</keyword>
<evidence type="ECO:0000256" key="1">
    <source>
        <dbReference type="ARBA" id="ARBA00004141"/>
    </source>
</evidence>
<sequence>MAISTVDPELREEVYPKDEFVDRQYVKSTSSDEQYEQEPWKHCQDPIIAYLSLRVQDRERFKNNLGKEQQDRITRDLGKIEQIRERFSMYKKNKCLIEKLENTKKEWKEEVARNVRNFLRDLESDQRTVQDWRRDADVPEVLRDDLEKLCASRLESKYQRHSMLIRRLASWGTDGSRPNDASKPPSTNRRGSFFWGKKPGLDQPTQSQPTPAIPENPQPNSAAGDVGPDPMSGFKAYAMYFKKASDKGTWIGKTCKNQNIPGEFPNQKIPMDKILTGEHENPLMQKCPRDTIRYFHFPTNNMSWIETAIARYYNEEPQAINDRKPYDPTAGKTQKLLAREFWRGQMHGTGSASADPVQGDQSSNSDSPSSPTTGSFPGNDKNIALFLPYLHWETSSRRAKMVQVINEVMGHEVKPPRLSNVVEETKKKHSKNRGNLKQELPLKYKTLLGTYLMTVAKVADEMDFEADERLLREYVKADAPLHIRRTLDQYYFVTLDDTSQRDKDQVVYRGTKAGHSLPSDTTRVVMVDQLWLWILDDTLIIIDQCSRVFFDRTKPLDKRPEVMDLFASAIGNVTEMTSIAYGSFWERTALHASNMLPNSPSKPGNQYLNINPEGVLFKEAQDITEELKIMKRIYTEQLNVVKDFKRHLFHPTGKDTPQGETAMLKKLLLDVAKNQTASKDRTDSFNDEETRSQSEALEATLHEAEGTLELIESRQAEIQDLEDSALRTCQQLQDLLSLKQQQASIVEAKAALQRADESVKQGRAIMAFTIVTIFFLPLGFFAAFFGMNNAETSDATWMSLNEQIAYMFGLSAVVIAISISIAFSPWIRTIIRVVLRVPYHVLDEYTQLRDKWARSPLNHVTLEQKTNRWLQGRKNRRQAQKKEEKENEDAEDGPKVAGPARPRSDPDKAGSAAWWRRRGKAQGGLV</sequence>
<evidence type="ECO:0000256" key="3">
    <source>
        <dbReference type="ARBA" id="ARBA00022989"/>
    </source>
</evidence>
<keyword evidence="9" id="KW-1185">Reference proteome</keyword>
<comment type="caution">
    <text evidence="8">The sequence shown here is derived from an EMBL/GenBank/DDBJ whole genome shotgun (WGS) entry which is preliminary data.</text>
</comment>
<organism evidence="8 9">
    <name type="scientific">Monosporascus cannonballus</name>
    <dbReference type="NCBI Taxonomy" id="155416"/>
    <lineage>
        <taxon>Eukaryota</taxon>
        <taxon>Fungi</taxon>
        <taxon>Dikarya</taxon>
        <taxon>Ascomycota</taxon>
        <taxon>Pezizomycotina</taxon>
        <taxon>Sordariomycetes</taxon>
        <taxon>Xylariomycetidae</taxon>
        <taxon>Xylariales</taxon>
        <taxon>Xylariales incertae sedis</taxon>
        <taxon>Monosporascus</taxon>
    </lineage>
</organism>
<evidence type="ECO:0000313" key="9">
    <source>
        <dbReference type="Proteomes" id="UP000294003"/>
    </source>
</evidence>
<accession>A0ABY0HIV2</accession>
<dbReference type="PANTHER" id="PTHR47685:SF1">
    <property type="entry name" value="MAGNESIUM TRANSPORT PROTEIN CORA"/>
    <property type="match status" value="1"/>
</dbReference>
<evidence type="ECO:0000256" key="7">
    <source>
        <dbReference type="SAM" id="Phobius"/>
    </source>
</evidence>
<proteinExistence type="predicted"/>
<name>A0ABY0HIV2_9PEZI</name>
<feature type="region of interest" description="Disordered" evidence="6">
    <location>
        <begin position="171"/>
        <end position="229"/>
    </location>
</feature>
<dbReference type="Pfam" id="PF01544">
    <property type="entry name" value="CorA"/>
    <property type="match status" value="1"/>
</dbReference>
<evidence type="ECO:0000256" key="5">
    <source>
        <dbReference type="SAM" id="Coils"/>
    </source>
</evidence>
<keyword evidence="3 7" id="KW-1133">Transmembrane helix</keyword>
<dbReference type="Gene3D" id="1.20.58.340">
    <property type="entry name" value="Magnesium transport protein CorA, transmembrane region"/>
    <property type="match status" value="1"/>
</dbReference>
<gene>
    <name evidence="8" type="ORF">DL762_002062</name>
</gene>
<feature type="transmembrane region" description="Helical" evidence="7">
    <location>
        <begin position="764"/>
        <end position="784"/>
    </location>
</feature>
<evidence type="ECO:0000256" key="6">
    <source>
        <dbReference type="SAM" id="MobiDB-lite"/>
    </source>
</evidence>
<dbReference type="InterPro" id="IPR045863">
    <property type="entry name" value="CorA_TM1_TM2"/>
</dbReference>
<comment type="subcellular location">
    <subcellularLocation>
        <location evidence="1">Membrane</location>
        <topology evidence="1">Multi-pass membrane protein</topology>
    </subcellularLocation>
</comment>
<dbReference type="InterPro" id="IPR050829">
    <property type="entry name" value="CorA_MIT"/>
</dbReference>
<dbReference type="PANTHER" id="PTHR47685">
    <property type="entry name" value="MAGNESIUM TRANSPORT PROTEIN CORA"/>
    <property type="match status" value="1"/>
</dbReference>
<dbReference type="EMBL" id="QJNS01000038">
    <property type="protein sequence ID" value="RYO91624.1"/>
    <property type="molecule type" value="Genomic_DNA"/>
</dbReference>
<keyword evidence="4 7" id="KW-0472">Membrane</keyword>
<feature type="region of interest" description="Disordered" evidence="6">
    <location>
        <begin position="347"/>
        <end position="378"/>
    </location>
</feature>
<dbReference type="SUPFAM" id="SSF144083">
    <property type="entry name" value="Magnesium transport protein CorA, transmembrane region"/>
    <property type="match status" value="1"/>
</dbReference>
<reference evidence="8 9" key="1">
    <citation type="submission" date="2018-06" db="EMBL/GenBank/DDBJ databases">
        <title>Complete Genomes of Monosporascus.</title>
        <authorList>
            <person name="Robinson A.J."/>
            <person name="Natvig D.O."/>
        </authorList>
    </citation>
    <scope>NUCLEOTIDE SEQUENCE [LARGE SCALE GENOMIC DNA]</scope>
    <source>
        <strain evidence="8 9">CBS 609.92</strain>
    </source>
</reference>
<feature type="transmembrane region" description="Helical" evidence="7">
    <location>
        <begin position="804"/>
        <end position="827"/>
    </location>
</feature>
<evidence type="ECO:0000256" key="2">
    <source>
        <dbReference type="ARBA" id="ARBA00022692"/>
    </source>
</evidence>
<feature type="coiled-coil region" evidence="5">
    <location>
        <begin position="90"/>
        <end position="117"/>
    </location>
</feature>
<protein>
    <recommendedName>
        <fullName evidence="10">Ankyrin repeat protein</fullName>
    </recommendedName>
</protein>